<keyword evidence="3" id="KW-1185">Reference proteome</keyword>
<organism evidence="2 3">
    <name type="scientific">Balnearium lithotrophicum</name>
    <dbReference type="NCBI Taxonomy" id="223788"/>
    <lineage>
        <taxon>Bacteria</taxon>
        <taxon>Pseudomonadati</taxon>
        <taxon>Aquificota</taxon>
        <taxon>Aquificia</taxon>
        <taxon>Desulfurobacteriales</taxon>
        <taxon>Desulfurobacteriaceae</taxon>
        <taxon>Balnearium</taxon>
    </lineage>
</organism>
<name>A0A521C8C9_9BACT</name>
<dbReference type="Pfam" id="PF18765">
    <property type="entry name" value="Polbeta"/>
    <property type="match status" value="1"/>
</dbReference>
<sequence length="105" mass="12393">MKFEIKENLKNLRLETIEDLKRFLKEFFKNEQVNIYLFGSRAREDNTPFSDVDIGFLADHDISDKLVLLREVLEESNFPYKVDLVDLSSNGELLKIALKEGKRWL</sequence>
<dbReference type="SUPFAM" id="SSF81301">
    <property type="entry name" value="Nucleotidyltransferase"/>
    <property type="match status" value="1"/>
</dbReference>
<evidence type="ECO:0000313" key="3">
    <source>
        <dbReference type="Proteomes" id="UP000317315"/>
    </source>
</evidence>
<reference evidence="2 3" key="1">
    <citation type="submission" date="2017-05" db="EMBL/GenBank/DDBJ databases">
        <authorList>
            <person name="Varghese N."/>
            <person name="Submissions S."/>
        </authorList>
    </citation>
    <scope>NUCLEOTIDE SEQUENCE [LARGE SCALE GENOMIC DNA]</scope>
    <source>
        <strain evidence="2 3">DSM 16304</strain>
    </source>
</reference>
<feature type="domain" description="Polymerase beta nucleotidyltransferase" evidence="1">
    <location>
        <begin position="24"/>
        <end position="102"/>
    </location>
</feature>
<dbReference type="InterPro" id="IPR041633">
    <property type="entry name" value="Polbeta"/>
</dbReference>
<dbReference type="PANTHER" id="PTHR43449">
    <property type="entry name" value="NUCLEOTIDYLTRANSFERASE"/>
    <property type="match status" value="1"/>
</dbReference>
<accession>A0A521C8C9</accession>
<evidence type="ECO:0000259" key="1">
    <source>
        <dbReference type="Pfam" id="PF18765"/>
    </source>
</evidence>
<dbReference type="CDD" id="cd05403">
    <property type="entry name" value="NT_KNTase_like"/>
    <property type="match status" value="1"/>
</dbReference>
<dbReference type="InterPro" id="IPR043519">
    <property type="entry name" value="NT_sf"/>
</dbReference>
<dbReference type="Gene3D" id="3.30.460.10">
    <property type="entry name" value="Beta Polymerase, domain 2"/>
    <property type="match status" value="1"/>
</dbReference>
<dbReference type="Proteomes" id="UP000317315">
    <property type="component" value="Unassembled WGS sequence"/>
</dbReference>
<protein>
    <recommendedName>
        <fullName evidence="1">Polymerase beta nucleotidyltransferase domain-containing protein</fullName>
    </recommendedName>
</protein>
<dbReference type="AlphaFoldDB" id="A0A521C8C9"/>
<gene>
    <name evidence="2" type="ORF">SAMN06269117_11058</name>
</gene>
<evidence type="ECO:0000313" key="2">
    <source>
        <dbReference type="EMBL" id="SMO55742.1"/>
    </source>
</evidence>
<proteinExistence type="predicted"/>
<dbReference type="PANTHER" id="PTHR43449:SF1">
    <property type="entry name" value="POLYMERASE BETA NUCLEOTIDYLTRANSFERASE DOMAIN-CONTAINING PROTEIN"/>
    <property type="match status" value="1"/>
</dbReference>
<dbReference type="EMBL" id="FXTM01000010">
    <property type="protein sequence ID" value="SMO55742.1"/>
    <property type="molecule type" value="Genomic_DNA"/>
</dbReference>